<dbReference type="SUPFAM" id="SSF103473">
    <property type="entry name" value="MFS general substrate transporter"/>
    <property type="match status" value="1"/>
</dbReference>
<protein>
    <submittedName>
        <fullName evidence="9">Major facilitator superfamily domain-containing protein</fullName>
    </submittedName>
</protein>
<evidence type="ECO:0000313" key="10">
    <source>
        <dbReference type="Proteomes" id="UP000720189"/>
    </source>
</evidence>
<dbReference type="PANTHER" id="PTHR23504:SF3">
    <property type="entry name" value="MAJOR FACILITATOR SUPERFAMILY (MFS) PROFILE DOMAIN-CONTAINING PROTEIN"/>
    <property type="match status" value="1"/>
</dbReference>
<evidence type="ECO:0000256" key="5">
    <source>
        <dbReference type="ARBA" id="ARBA00023136"/>
    </source>
</evidence>
<keyword evidence="5 7" id="KW-0472">Membrane</keyword>
<dbReference type="PROSITE" id="PS50850">
    <property type="entry name" value="MFS"/>
    <property type="match status" value="1"/>
</dbReference>
<feature type="transmembrane region" description="Helical" evidence="7">
    <location>
        <begin position="346"/>
        <end position="368"/>
    </location>
</feature>
<feature type="transmembrane region" description="Helical" evidence="7">
    <location>
        <begin position="137"/>
        <end position="160"/>
    </location>
</feature>
<dbReference type="GeneID" id="70227990"/>
<feature type="transmembrane region" description="Helical" evidence="7">
    <location>
        <begin position="416"/>
        <end position="440"/>
    </location>
</feature>
<dbReference type="Gene3D" id="1.20.1250.20">
    <property type="entry name" value="MFS general substrate transporter like domains"/>
    <property type="match status" value="1"/>
</dbReference>
<feature type="transmembrane region" description="Helical" evidence="7">
    <location>
        <begin position="113"/>
        <end position="131"/>
    </location>
</feature>
<sequence>MNSATPLLSTNRWSTSYTKFPPLVLRNDRRRRGTKTSLRTKIQIPLLCYARLMVTMAYFSIFPYVAQMVQYNGSPRETDIGLHAGFFESLFLGGQALTSIFWGTLADRFGAKTMLICILLGTTIGSLLFGFTSSLWQMALCRCFMGIVSGGDVVISAIIGKRCQTGTEATRGFSLSSFAGNIGMAFGLLIDHALINHVSQYSTILKTVSLFEQHPFCLPGIAMCVMSATCAIVVTLFVEDVEEKANGVANDPSSTSSLLPAWTFLRELVRSRGVSNTLSSFVHISLFGSAFTAVAALALYTDIRQGGLEFPGHEITLYMVFQGAAAACWLFLIYPALYRLFGTQNIISSGPVPFPFFLLSFIIMNAFLCPSSEAGFFIFRVVLGVMTFMGPGIYMIVTAVHVGLQEVSPSPRKLCLLNGVAEAASCLVRVIVLAIGIVIHTFCNYQSMPGGYLNWVISLLIGLSLAVLICPPRMRLIRG</sequence>
<feature type="transmembrane region" description="Helical" evidence="7">
    <location>
        <begin position="215"/>
        <end position="238"/>
    </location>
</feature>
<evidence type="ECO:0000256" key="6">
    <source>
        <dbReference type="ARBA" id="ARBA00023180"/>
    </source>
</evidence>
<name>A0A9P9HMB5_FUSRE</name>
<comment type="caution">
    <text evidence="9">The sequence shown here is derived from an EMBL/GenBank/DDBJ whole genome shotgun (WGS) entry which is preliminary data.</text>
</comment>
<evidence type="ECO:0000256" key="2">
    <source>
        <dbReference type="ARBA" id="ARBA00022448"/>
    </source>
</evidence>
<feature type="transmembrane region" description="Helical" evidence="7">
    <location>
        <begin position="172"/>
        <end position="195"/>
    </location>
</feature>
<dbReference type="Proteomes" id="UP000720189">
    <property type="component" value="Unassembled WGS sequence"/>
</dbReference>
<dbReference type="InterPro" id="IPR020846">
    <property type="entry name" value="MFS_dom"/>
</dbReference>
<evidence type="ECO:0000313" key="9">
    <source>
        <dbReference type="EMBL" id="KAH7259252.1"/>
    </source>
</evidence>
<feature type="transmembrane region" description="Helical" evidence="7">
    <location>
        <begin position="374"/>
        <end position="404"/>
    </location>
</feature>
<proteinExistence type="predicted"/>
<dbReference type="PANTHER" id="PTHR23504">
    <property type="entry name" value="MAJOR FACILITATOR SUPERFAMILY DOMAIN-CONTAINING PROTEIN 10"/>
    <property type="match status" value="1"/>
</dbReference>
<keyword evidence="10" id="KW-1185">Reference proteome</keyword>
<keyword evidence="6" id="KW-0325">Glycoprotein</keyword>
<feature type="transmembrane region" description="Helical" evidence="7">
    <location>
        <begin position="280"/>
        <end position="300"/>
    </location>
</feature>
<feature type="transmembrane region" description="Helical" evidence="7">
    <location>
        <begin position="86"/>
        <end position="106"/>
    </location>
</feature>
<dbReference type="GO" id="GO:0022857">
    <property type="term" value="F:transmembrane transporter activity"/>
    <property type="evidence" value="ECO:0007669"/>
    <property type="project" value="InterPro"/>
</dbReference>
<keyword evidence="4 7" id="KW-1133">Transmembrane helix</keyword>
<evidence type="ECO:0000256" key="7">
    <source>
        <dbReference type="SAM" id="Phobius"/>
    </source>
</evidence>
<dbReference type="Pfam" id="PF07690">
    <property type="entry name" value="MFS_1"/>
    <property type="match status" value="1"/>
</dbReference>
<organism evidence="9 10">
    <name type="scientific">Fusarium redolens</name>
    <dbReference type="NCBI Taxonomy" id="48865"/>
    <lineage>
        <taxon>Eukaryota</taxon>
        <taxon>Fungi</taxon>
        <taxon>Dikarya</taxon>
        <taxon>Ascomycota</taxon>
        <taxon>Pezizomycotina</taxon>
        <taxon>Sordariomycetes</taxon>
        <taxon>Hypocreomycetidae</taxon>
        <taxon>Hypocreales</taxon>
        <taxon>Nectriaceae</taxon>
        <taxon>Fusarium</taxon>
        <taxon>Fusarium redolens species complex</taxon>
    </lineage>
</organism>
<dbReference type="AlphaFoldDB" id="A0A9P9HMB5"/>
<feature type="transmembrane region" description="Helical" evidence="7">
    <location>
        <begin position="452"/>
        <end position="470"/>
    </location>
</feature>
<dbReference type="OrthoDB" id="419616at2759"/>
<evidence type="ECO:0000256" key="4">
    <source>
        <dbReference type="ARBA" id="ARBA00022989"/>
    </source>
</evidence>
<dbReference type="EMBL" id="JAGMUX010000005">
    <property type="protein sequence ID" value="KAH7259252.1"/>
    <property type="molecule type" value="Genomic_DNA"/>
</dbReference>
<evidence type="ECO:0000256" key="3">
    <source>
        <dbReference type="ARBA" id="ARBA00022692"/>
    </source>
</evidence>
<dbReference type="InterPro" id="IPR011701">
    <property type="entry name" value="MFS"/>
</dbReference>
<evidence type="ECO:0000259" key="8">
    <source>
        <dbReference type="PROSITE" id="PS50850"/>
    </source>
</evidence>
<reference evidence="9" key="1">
    <citation type="journal article" date="2021" name="Nat. Commun.">
        <title>Genetic determinants of endophytism in the Arabidopsis root mycobiome.</title>
        <authorList>
            <person name="Mesny F."/>
            <person name="Miyauchi S."/>
            <person name="Thiergart T."/>
            <person name="Pickel B."/>
            <person name="Atanasova L."/>
            <person name="Karlsson M."/>
            <person name="Huettel B."/>
            <person name="Barry K.W."/>
            <person name="Haridas S."/>
            <person name="Chen C."/>
            <person name="Bauer D."/>
            <person name="Andreopoulos W."/>
            <person name="Pangilinan J."/>
            <person name="LaButti K."/>
            <person name="Riley R."/>
            <person name="Lipzen A."/>
            <person name="Clum A."/>
            <person name="Drula E."/>
            <person name="Henrissat B."/>
            <person name="Kohler A."/>
            <person name="Grigoriev I.V."/>
            <person name="Martin F.M."/>
            <person name="Hacquard S."/>
        </authorList>
    </citation>
    <scope>NUCLEOTIDE SEQUENCE</scope>
    <source>
        <strain evidence="9">MPI-CAGE-AT-0023</strain>
    </source>
</reference>
<gene>
    <name evidence="9" type="ORF">BKA55DRAFT_673593</name>
</gene>
<evidence type="ECO:0000256" key="1">
    <source>
        <dbReference type="ARBA" id="ARBA00004141"/>
    </source>
</evidence>
<feature type="transmembrane region" description="Helical" evidence="7">
    <location>
        <begin position="315"/>
        <end position="334"/>
    </location>
</feature>
<comment type="subcellular location">
    <subcellularLocation>
        <location evidence="1">Membrane</location>
        <topology evidence="1">Multi-pass membrane protein</topology>
    </subcellularLocation>
</comment>
<dbReference type="InterPro" id="IPR036259">
    <property type="entry name" value="MFS_trans_sf"/>
</dbReference>
<keyword evidence="2" id="KW-0813">Transport</keyword>
<keyword evidence="3 7" id="KW-0812">Transmembrane</keyword>
<dbReference type="RefSeq" id="XP_046051960.1">
    <property type="nucleotide sequence ID" value="XM_046198036.1"/>
</dbReference>
<feature type="domain" description="Major facilitator superfamily (MFS) profile" evidence="8">
    <location>
        <begin position="43"/>
        <end position="474"/>
    </location>
</feature>
<dbReference type="GO" id="GO:0016020">
    <property type="term" value="C:membrane"/>
    <property type="evidence" value="ECO:0007669"/>
    <property type="project" value="UniProtKB-SubCell"/>
</dbReference>
<accession>A0A9P9HMB5</accession>
<feature type="transmembrane region" description="Helical" evidence="7">
    <location>
        <begin position="46"/>
        <end position="66"/>
    </location>
</feature>